<dbReference type="RefSeq" id="WP_317834372.1">
    <property type="nucleotide sequence ID" value="NZ_CP136920.1"/>
</dbReference>
<keyword evidence="3" id="KW-0813">Transport</keyword>
<evidence type="ECO:0000256" key="6">
    <source>
        <dbReference type="ARBA" id="ARBA00023136"/>
    </source>
</evidence>
<dbReference type="GO" id="GO:0009279">
    <property type="term" value="C:cell outer membrane"/>
    <property type="evidence" value="ECO:0007669"/>
    <property type="project" value="UniProtKB-SubCell"/>
</dbReference>
<keyword evidence="4" id="KW-1134">Transmembrane beta strand</keyword>
<reference evidence="9 10" key="1">
    <citation type="submission" date="2023-10" db="EMBL/GenBank/DDBJ databases">
        <title>Rubellicoccus peritrichatus gen. nov., sp. nov., isolated from an algae of coral reef tank.</title>
        <authorList>
            <person name="Luo J."/>
        </authorList>
    </citation>
    <scope>NUCLEOTIDE SEQUENCE [LARGE SCALE GENOMIC DNA]</scope>
    <source>
        <strain evidence="9 10">CR14</strain>
    </source>
</reference>
<feature type="region of interest" description="Disordered" evidence="8">
    <location>
        <begin position="560"/>
        <end position="581"/>
    </location>
</feature>
<keyword evidence="7" id="KW-0998">Cell outer membrane</keyword>
<dbReference type="GO" id="GO:0015562">
    <property type="term" value="F:efflux transmembrane transporter activity"/>
    <property type="evidence" value="ECO:0007669"/>
    <property type="project" value="InterPro"/>
</dbReference>
<dbReference type="Pfam" id="PF02321">
    <property type="entry name" value="OEP"/>
    <property type="match status" value="2"/>
</dbReference>
<proteinExistence type="inferred from homology"/>
<organism evidence="9 10">
    <name type="scientific">Rubellicoccus peritrichatus</name>
    <dbReference type="NCBI Taxonomy" id="3080537"/>
    <lineage>
        <taxon>Bacteria</taxon>
        <taxon>Pseudomonadati</taxon>
        <taxon>Verrucomicrobiota</taxon>
        <taxon>Opitutia</taxon>
        <taxon>Puniceicoccales</taxon>
        <taxon>Cerasicoccaceae</taxon>
        <taxon>Rubellicoccus</taxon>
    </lineage>
</organism>
<keyword evidence="6" id="KW-0472">Membrane</keyword>
<evidence type="ECO:0000256" key="8">
    <source>
        <dbReference type="SAM" id="MobiDB-lite"/>
    </source>
</evidence>
<dbReference type="KEGG" id="puo:RZN69_02225"/>
<protein>
    <submittedName>
        <fullName evidence="9">TolC family protein</fullName>
    </submittedName>
</protein>
<keyword evidence="5" id="KW-0812">Transmembrane</keyword>
<dbReference type="SUPFAM" id="SSF56954">
    <property type="entry name" value="Outer membrane efflux proteins (OEP)"/>
    <property type="match status" value="1"/>
</dbReference>
<evidence type="ECO:0000256" key="4">
    <source>
        <dbReference type="ARBA" id="ARBA00022452"/>
    </source>
</evidence>
<gene>
    <name evidence="9" type="ORF">RZN69_02225</name>
</gene>
<dbReference type="Gene3D" id="1.20.1600.10">
    <property type="entry name" value="Outer membrane efflux proteins (OEP)"/>
    <property type="match status" value="1"/>
</dbReference>
<accession>A0AAQ3QS10</accession>
<dbReference type="PANTHER" id="PTHR30026:SF23">
    <property type="entry name" value="TO APRF-PUTATIVE OUTER MEMBRANE EFFLUX PROTEIN OR SECRETED ALKALINE PHOSPHATASE-RELATED"/>
    <property type="match status" value="1"/>
</dbReference>
<keyword evidence="10" id="KW-1185">Reference proteome</keyword>
<sequence>MNFQKDSIHLARGLSLLLYIIPVTLTSASTTDTFPEEPPQEPLPSRAPNAVETAIEAPQAAENLISEENLTALMEQNLGPDDDAGPPVILSPQAAIDLALKRNLGLAVTRYQPSISGDTLQIAESEFDPVISSSVNANDRVSPQAATNLEGVAQGAQPRNSGQSGEFGVSQKIPTGATVTAGTEINRSTTNSNRSFLNPEYTTNATLSVRQPLLRDFGAKVNLAEIAKARLALNQSRLAVRREVLDVIAAAEIRYWQLSAAKARKLLFDSNLELAENLLEENQERERLGLATRLDVLQAQASLAARSEDVILAQQATENAEDRLRTVLGDLNYGIEASLEVEELPEINPPVPEFREAVRSALAQDMDTQIQYEIIEQRKIDRSVARNRTLPTLDFTAGVGLLGLEGQPADAYDKALRGNGYNWSTGLELSFPWGMRSARAQLSTRKKQVLQEETELAVIQQELLLRLREAWRAVVAGKERTATTRASLVLNEESFVRERARYDAGASSFRNVLEAQRDFDEAKIRHLDAMIDLIESTVSLSRLDGTILIRHGFEWEEIDSETQTLPEPVEPLPVDNLGAPS</sequence>
<comment type="subcellular location">
    <subcellularLocation>
        <location evidence="1">Cell outer membrane</location>
    </subcellularLocation>
</comment>
<dbReference type="InterPro" id="IPR003423">
    <property type="entry name" value="OMP_efflux"/>
</dbReference>
<dbReference type="AlphaFoldDB" id="A0AAQ3QS10"/>
<evidence type="ECO:0000256" key="3">
    <source>
        <dbReference type="ARBA" id="ARBA00022448"/>
    </source>
</evidence>
<evidence type="ECO:0000313" key="10">
    <source>
        <dbReference type="Proteomes" id="UP001304300"/>
    </source>
</evidence>
<name>A0AAQ3QS10_9BACT</name>
<dbReference type="Proteomes" id="UP001304300">
    <property type="component" value="Chromosome"/>
</dbReference>
<dbReference type="GO" id="GO:1990281">
    <property type="term" value="C:efflux pump complex"/>
    <property type="evidence" value="ECO:0007669"/>
    <property type="project" value="TreeGrafter"/>
</dbReference>
<evidence type="ECO:0000256" key="5">
    <source>
        <dbReference type="ARBA" id="ARBA00022692"/>
    </source>
</evidence>
<evidence type="ECO:0000256" key="2">
    <source>
        <dbReference type="ARBA" id="ARBA00007613"/>
    </source>
</evidence>
<evidence type="ECO:0000256" key="7">
    <source>
        <dbReference type="ARBA" id="ARBA00023237"/>
    </source>
</evidence>
<evidence type="ECO:0000313" key="9">
    <source>
        <dbReference type="EMBL" id="WOO41888.1"/>
    </source>
</evidence>
<dbReference type="InterPro" id="IPR051906">
    <property type="entry name" value="TolC-like"/>
</dbReference>
<dbReference type="EMBL" id="CP136920">
    <property type="protein sequence ID" value="WOO41888.1"/>
    <property type="molecule type" value="Genomic_DNA"/>
</dbReference>
<comment type="similarity">
    <text evidence="2">Belongs to the outer membrane factor (OMF) (TC 1.B.17) family.</text>
</comment>
<dbReference type="PANTHER" id="PTHR30026">
    <property type="entry name" value="OUTER MEMBRANE PROTEIN TOLC"/>
    <property type="match status" value="1"/>
</dbReference>
<evidence type="ECO:0000256" key="1">
    <source>
        <dbReference type="ARBA" id="ARBA00004442"/>
    </source>
</evidence>
<dbReference type="GO" id="GO:0015288">
    <property type="term" value="F:porin activity"/>
    <property type="evidence" value="ECO:0007669"/>
    <property type="project" value="TreeGrafter"/>
</dbReference>
<feature type="region of interest" description="Disordered" evidence="8">
    <location>
        <begin position="153"/>
        <end position="173"/>
    </location>
</feature>